<evidence type="ECO:0000256" key="1">
    <source>
        <dbReference type="ARBA" id="ARBA00022460"/>
    </source>
</evidence>
<keyword evidence="6" id="KW-1185">Reference proteome</keyword>
<feature type="region of interest" description="Disordered" evidence="3">
    <location>
        <begin position="181"/>
        <end position="224"/>
    </location>
</feature>
<dbReference type="GO" id="GO:0062129">
    <property type="term" value="C:chitin-based extracellular matrix"/>
    <property type="evidence" value="ECO:0007669"/>
    <property type="project" value="TreeGrafter"/>
</dbReference>
<reference evidence="5" key="1">
    <citation type="journal article" date="2023" name="Insect Mol. Biol.">
        <title>Genome sequencing provides insights into the evolution of gene families encoding plant cell wall-degrading enzymes in longhorned beetles.</title>
        <authorList>
            <person name="Shin N.R."/>
            <person name="Okamura Y."/>
            <person name="Kirsch R."/>
            <person name="Pauchet Y."/>
        </authorList>
    </citation>
    <scope>NUCLEOTIDE SEQUENCE</scope>
    <source>
        <strain evidence="5">RBIC_L_NR</strain>
    </source>
</reference>
<dbReference type="PANTHER" id="PTHR10380:SF173">
    <property type="entry name" value="CUTICULAR PROTEIN 47EF, ISOFORM C-RELATED"/>
    <property type="match status" value="1"/>
</dbReference>
<dbReference type="InterPro" id="IPR000618">
    <property type="entry name" value="Insect_cuticle"/>
</dbReference>
<name>A0AAV8WY72_9CUCU</name>
<dbReference type="InterPro" id="IPR050468">
    <property type="entry name" value="Cuticle_Struct_Prot"/>
</dbReference>
<organism evidence="5 6">
    <name type="scientific">Rhamnusium bicolor</name>
    <dbReference type="NCBI Taxonomy" id="1586634"/>
    <lineage>
        <taxon>Eukaryota</taxon>
        <taxon>Metazoa</taxon>
        <taxon>Ecdysozoa</taxon>
        <taxon>Arthropoda</taxon>
        <taxon>Hexapoda</taxon>
        <taxon>Insecta</taxon>
        <taxon>Pterygota</taxon>
        <taxon>Neoptera</taxon>
        <taxon>Endopterygota</taxon>
        <taxon>Coleoptera</taxon>
        <taxon>Polyphaga</taxon>
        <taxon>Cucujiformia</taxon>
        <taxon>Chrysomeloidea</taxon>
        <taxon>Cerambycidae</taxon>
        <taxon>Lepturinae</taxon>
        <taxon>Rhagiini</taxon>
        <taxon>Rhamnusium</taxon>
    </lineage>
</organism>
<proteinExistence type="predicted"/>
<dbReference type="GO" id="GO:0008010">
    <property type="term" value="F:structural constituent of chitin-based larval cuticle"/>
    <property type="evidence" value="ECO:0007669"/>
    <property type="project" value="TreeGrafter"/>
</dbReference>
<dbReference type="Proteomes" id="UP001162156">
    <property type="component" value="Unassembled WGS sequence"/>
</dbReference>
<dbReference type="PROSITE" id="PS51257">
    <property type="entry name" value="PROKAR_LIPOPROTEIN"/>
    <property type="match status" value="1"/>
</dbReference>
<evidence type="ECO:0000256" key="4">
    <source>
        <dbReference type="SAM" id="SignalP"/>
    </source>
</evidence>
<dbReference type="PROSITE" id="PS00233">
    <property type="entry name" value="CHIT_BIND_RR_1"/>
    <property type="match status" value="1"/>
</dbReference>
<feature type="region of interest" description="Disordered" evidence="3">
    <location>
        <begin position="106"/>
        <end position="127"/>
    </location>
</feature>
<feature type="chain" id="PRO_5043765269" evidence="4">
    <location>
        <begin position="17"/>
        <end position="224"/>
    </location>
</feature>
<dbReference type="PANTHER" id="PTHR10380">
    <property type="entry name" value="CUTICLE PROTEIN"/>
    <property type="match status" value="1"/>
</dbReference>
<dbReference type="Pfam" id="PF00379">
    <property type="entry name" value="Chitin_bind_4"/>
    <property type="match status" value="1"/>
</dbReference>
<keyword evidence="1 2" id="KW-0193">Cuticle</keyword>
<comment type="caution">
    <text evidence="5">The sequence shown here is derived from an EMBL/GenBank/DDBJ whole genome shotgun (WGS) entry which is preliminary data.</text>
</comment>
<evidence type="ECO:0000313" key="6">
    <source>
        <dbReference type="Proteomes" id="UP001162156"/>
    </source>
</evidence>
<feature type="compositionally biased region" description="Low complexity" evidence="3">
    <location>
        <begin position="197"/>
        <end position="216"/>
    </location>
</feature>
<dbReference type="PROSITE" id="PS51155">
    <property type="entry name" value="CHIT_BIND_RR_2"/>
    <property type="match status" value="1"/>
</dbReference>
<keyword evidence="4" id="KW-0732">Signal</keyword>
<feature type="signal peptide" evidence="4">
    <location>
        <begin position="1"/>
        <end position="16"/>
    </location>
</feature>
<dbReference type="PRINTS" id="PR00947">
    <property type="entry name" value="CUTICLE"/>
</dbReference>
<protein>
    <submittedName>
        <fullName evidence="5">Uncharacterized protein</fullName>
    </submittedName>
</protein>
<evidence type="ECO:0000313" key="5">
    <source>
        <dbReference type="EMBL" id="KAJ8931383.1"/>
    </source>
</evidence>
<dbReference type="EMBL" id="JANEYF010004375">
    <property type="protein sequence ID" value="KAJ8931383.1"/>
    <property type="molecule type" value="Genomic_DNA"/>
</dbReference>
<dbReference type="AlphaFoldDB" id="A0AAV8WY72"/>
<accession>A0AAV8WY72</accession>
<evidence type="ECO:0000256" key="2">
    <source>
        <dbReference type="PROSITE-ProRule" id="PRU00497"/>
    </source>
</evidence>
<sequence>MRQVIFSLALVGFAACARLDYLPPVQGSRSFSGSGAFPGSGAFSGSGATSGSGSGAFPGAGVAAGAGAGAGSGAFSGSGRQIPILRFDDKNDGEGSYSYAYETGNGISAQEQGDARGDGTKAHGGFSYTSPDGQQVHIQYTADENGFQAQGSHIPTPPPIPEEIQRAIQQNLADEARGIVDDGQYRDDSSGQYRADSSGQYRSGSSGQFGGTSFSQGQGGGYRY</sequence>
<evidence type="ECO:0000256" key="3">
    <source>
        <dbReference type="SAM" id="MobiDB-lite"/>
    </source>
</evidence>
<gene>
    <name evidence="5" type="ORF">NQ314_015714</name>
</gene>
<dbReference type="InterPro" id="IPR031311">
    <property type="entry name" value="CHIT_BIND_RR_consensus"/>
</dbReference>